<dbReference type="Proteomes" id="UP001169242">
    <property type="component" value="Unassembled WGS sequence"/>
</dbReference>
<keyword evidence="2" id="KW-1185">Reference proteome</keyword>
<proteinExistence type="predicted"/>
<dbReference type="AlphaFoldDB" id="A0AA42J0Q8"/>
<sequence>MDGKVTISINDFDELRDKAKQFDKLKREIQNKMYMHFNDEQEEWILFVDKKKIEKILKEYNPEFEVEEDDIVEVVWQE</sequence>
<dbReference type="RefSeq" id="WP_271012007.1">
    <property type="nucleotide sequence ID" value="NZ_JAQIFT010000040.1"/>
</dbReference>
<evidence type="ECO:0000313" key="1">
    <source>
        <dbReference type="EMBL" id="MDA3731645.1"/>
    </source>
</evidence>
<reference evidence="1" key="1">
    <citation type="journal article" date="2023" name="Int. J. Syst. Evol. Microbiol.">
        <title>&lt;i&gt;Holtiella tumoricola&lt;/i&gt; gen. nov. sp. nov., isolated from a human clinical sample.</title>
        <authorList>
            <person name="Allen-Vercoe E."/>
            <person name="Daigneault M.C."/>
            <person name="Vancuren S.J."/>
            <person name="Cochrane K."/>
            <person name="O'Neal L.L."/>
            <person name="Sankaranarayanan K."/>
            <person name="Lawson P.A."/>
        </authorList>
    </citation>
    <scope>NUCLEOTIDE SEQUENCE</scope>
    <source>
        <strain evidence="1">CC70A</strain>
    </source>
</reference>
<accession>A0AA42J0Q8</accession>
<gene>
    <name evidence="1" type="ORF">PBV87_09170</name>
</gene>
<comment type="caution">
    <text evidence="1">The sequence shown here is derived from an EMBL/GenBank/DDBJ whole genome shotgun (WGS) entry which is preliminary data.</text>
</comment>
<organism evidence="1 2">
    <name type="scientific">Holtiella tumoricola</name>
    <dbReference type="NCBI Taxonomy" id="3018743"/>
    <lineage>
        <taxon>Bacteria</taxon>
        <taxon>Bacillati</taxon>
        <taxon>Bacillota</taxon>
        <taxon>Clostridia</taxon>
        <taxon>Lachnospirales</taxon>
        <taxon>Cellulosilyticaceae</taxon>
        <taxon>Holtiella</taxon>
    </lineage>
</organism>
<protein>
    <submittedName>
        <fullName evidence="1">Uncharacterized protein</fullName>
    </submittedName>
</protein>
<dbReference type="EMBL" id="JAQIFT010000040">
    <property type="protein sequence ID" value="MDA3731645.1"/>
    <property type="molecule type" value="Genomic_DNA"/>
</dbReference>
<name>A0AA42J0Q8_9FIRM</name>
<evidence type="ECO:0000313" key="2">
    <source>
        <dbReference type="Proteomes" id="UP001169242"/>
    </source>
</evidence>